<organism evidence="7 8">
    <name type="scientific">Diversispora eburnea</name>
    <dbReference type="NCBI Taxonomy" id="1213867"/>
    <lineage>
        <taxon>Eukaryota</taxon>
        <taxon>Fungi</taxon>
        <taxon>Fungi incertae sedis</taxon>
        <taxon>Mucoromycota</taxon>
        <taxon>Glomeromycotina</taxon>
        <taxon>Glomeromycetes</taxon>
        <taxon>Diversisporales</taxon>
        <taxon>Diversisporaceae</taxon>
        <taxon>Diversispora</taxon>
    </lineage>
</organism>
<proteinExistence type="inferred from homology"/>
<dbReference type="EMBL" id="CAJVPK010000162">
    <property type="protein sequence ID" value="CAG8463737.1"/>
    <property type="molecule type" value="Genomic_DNA"/>
</dbReference>
<dbReference type="AlphaFoldDB" id="A0A9N8VTF6"/>
<keyword evidence="2" id="KW-0863">Zinc-finger</keyword>
<feature type="domain" description="C2H2-type" evidence="6">
    <location>
        <begin position="290"/>
        <end position="313"/>
    </location>
</feature>
<feature type="domain" description="C2H2-type" evidence="6">
    <location>
        <begin position="86"/>
        <end position="117"/>
    </location>
</feature>
<accession>A0A9N8VTF6</accession>
<dbReference type="InterPro" id="IPR040048">
    <property type="entry name" value="ZNF277"/>
</dbReference>
<dbReference type="InterPro" id="IPR041661">
    <property type="entry name" value="ZN622/Rei1/Reh1_Znf-C2H2"/>
</dbReference>
<evidence type="ECO:0000256" key="5">
    <source>
        <dbReference type="SAM" id="MobiDB-lite"/>
    </source>
</evidence>
<dbReference type="InterPro" id="IPR013087">
    <property type="entry name" value="Znf_C2H2_type"/>
</dbReference>
<dbReference type="PANTHER" id="PTHR13267">
    <property type="entry name" value="ZINC FINGER PROTEIN 277"/>
    <property type="match status" value="1"/>
</dbReference>
<evidence type="ECO:0000313" key="7">
    <source>
        <dbReference type="EMBL" id="CAG8463737.1"/>
    </source>
</evidence>
<dbReference type="PANTHER" id="PTHR13267:SF3">
    <property type="entry name" value="ZINC FINGER PROTEIN 277"/>
    <property type="match status" value="1"/>
</dbReference>
<evidence type="ECO:0000256" key="3">
    <source>
        <dbReference type="ARBA" id="ARBA00022833"/>
    </source>
</evidence>
<dbReference type="GO" id="GO:0008270">
    <property type="term" value="F:zinc ion binding"/>
    <property type="evidence" value="ECO:0007669"/>
    <property type="project" value="UniProtKB-KW"/>
</dbReference>
<dbReference type="SMART" id="SM00355">
    <property type="entry name" value="ZnF_C2H2"/>
    <property type="match status" value="4"/>
</dbReference>
<feature type="domain" description="C2H2-type" evidence="6">
    <location>
        <begin position="346"/>
        <end position="366"/>
    </location>
</feature>
<evidence type="ECO:0000256" key="4">
    <source>
        <dbReference type="ARBA" id="ARBA00034119"/>
    </source>
</evidence>
<keyword evidence="3" id="KW-0862">Zinc</keyword>
<keyword evidence="8" id="KW-1185">Reference proteome</keyword>
<dbReference type="InterPro" id="IPR036236">
    <property type="entry name" value="Znf_C2H2_sf"/>
</dbReference>
<sequence length="477" mass="55383">MTEGQWTSITSSRHHSGRHFEDTNNNGLYQNAYSFPFGYDVANFFSNNSIDANSDISSGSASSPDTTDLTLSPTSELAPYHIELSLECPFTSCQIKDKSKVKITDSTYLIEHLKEEHSIRFVNLHHVYLTIEKYLGFWAKQLDQDIIKQLDAEVNEDKNIREELQRDKLNEVLQIQANERNGDSKLQKKCLFCNNICENRRILFRHMFDEHNFNIGLPDNLVNVSEFLQILEDKLNSARNRIYDQFYVINHLEPGKNWETFENERYESDEDYHNRDDPWDDWNEEESLPTSCLFCENISPSTKDIENHMTNTHGFNLLAIKRSMGGLDFYQTIILINFIRHKTSNITCMACDIKFDDFQKLTKHMSKENCFIKVPSLDNPIWNDPKYLLPTQVGDPLLGEFEDGKTSSEDEEDDNDLIFPNDTMIIPENPPEELEEEIKQLLTLNSLNPREFIKSGGIKHENMPAEILHCKECSCPH</sequence>
<dbReference type="Pfam" id="PF12756">
    <property type="entry name" value="zf-C2H2_2"/>
    <property type="match status" value="2"/>
</dbReference>
<feature type="region of interest" description="Disordered" evidence="5">
    <location>
        <begin position="400"/>
        <end position="421"/>
    </location>
</feature>
<dbReference type="OrthoDB" id="7848332at2759"/>
<evidence type="ECO:0000256" key="2">
    <source>
        <dbReference type="ARBA" id="ARBA00022771"/>
    </source>
</evidence>
<evidence type="ECO:0000313" key="8">
    <source>
        <dbReference type="Proteomes" id="UP000789706"/>
    </source>
</evidence>
<reference evidence="7" key="1">
    <citation type="submission" date="2021-06" db="EMBL/GenBank/DDBJ databases">
        <authorList>
            <person name="Kallberg Y."/>
            <person name="Tangrot J."/>
            <person name="Rosling A."/>
        </authorList>
    </citation>
    <scope>NUCLEOTIDE SEQUENCE</scope>
    <source>
        <strain evidence="7">AZ414A</strain>
    </source>
</reference>
<protein>
    <submittedName>
        <fullName evidence="7">9998_t:CDS:1</fullName>
    </submittedName>
</protein>
<dbReference type="SUPFAM" id="SSF57667">
    <property type="entry name" value="beta-beta-alpha zinc fingers"/>
    <property type="match status" value="1"/>
</dbReference>
<evidence type="ECO:0000256" key="1">
    <source>
        <dbReference type="ARBA" id="ARBA00022723"/>
    </source>
</evidence>
<dbReference type="Proteomes" id="UP000789706">
    <property type="component" value="Unassembled WGS sequence"/>
</dbReference>
<comment type="similarity">
    <text evidence="4">Belongs to the ZNF277 family.</text>
</comment>
<feature type="domain" description="C2H2-type" evidence="6">
    <location>
        <begin position="188"/>
        <end position="211"/>
    </location>
</feature>
<evidence type="ECO:0000259" key="6">
    <source>
        <dbReference type="SMART" id="SM00355"/>
    </source>
</evidence>
<keyword evidence="1" id="KW-0479">Metal-binding</keyword>
<gene>
    <name evidence="7" type="ORF">DEBURN_LOCUS2813</name>
</gene>
<comment type="caution">
    <text evidence="7">The sequence shown here is derived from an EMBL/GenBank/DDBJ whole genome shotgun (WGS) entry which is preliminary data.</text>
</comment>
<name>A0A9N8VTF6_9GLOM</name>